<comment type="subcellular location">
    <subcellularLocation>
        <location evidence="14">Cell inner membrane</location>
        <topology evidence="14">Multi-pass membrane protein</topology>
    </subcellularLocation>
    <subcellularLocation>
        <location evidence="1">Cell membrane</location>
        <topology evidence="1">Multi-pass membrane protein</topology>
    </subcellularLocation>
</comment>
<evidence type="ECO:0000256" key="9">
    <source>
        <dbReference type="ARBA" id="ARBA00023065"/>
    </source>
</evidence>
<name>A0A5C8KXP3_9GAMM</name>
<dbReference type="InterPro" id="IPR001734">
    <property type="entry name" value="Na/solute_symporter"/>
</dbReference>
<feature type="transmembrane region" description="Helical" evidence="14">
    <location>
        <begin position="63"/>
        <end position="87"/>
    </location>
</feature>
<dbReference type="PANTHER" id="PTHR48086">
    <property type="entry name" value="SODIUM/PROLINE SYMPORTER-RELATED"/>
    <property type="match status" value="1"/>
</dbReference>
<comment type="caution">
    <text evidence="14">Lacks conserved residue(s) required for the propagation of feature annotation.</text>
</comment>
<dbReference type="RefSeq" id="WP_147890521.1">
    <property type="nucleotide sequence ID" value="NZ_VRTS01000001.1"/>
</dbReference>
<dbReference type="PANTHER" id="PTHR48086:SF3">
    <property type="entry name" value="SODIUM_PROLINE SYMPORTER"/>
    <property type="match status" value="1"/>
</dbReference>
<keyword evidence="11 14" id="KW-0739">Sodium transport</keyword>
<dbReference type="OrthoDB" id="9789704at2"/>
<gene>
    <name evidence="15" type="ORF">FU658_01765</name>
</gene>
<feature type="transmembrane region" description="Helical" evidence="14">
    <location>
        <begin position="269"/>
        <end position="290"/>
    </location>
</feature>
<feature type="transmembrane region" description="Helical" evidence="14">
    <location>
        <begin position="158"/>
        <end position="178"/>
    </location>
</feature>
<dbReference type="Pfam" id="PF00474">
    <property type="entry name" value="SSF"/>
    <property type="match status" value="1"/>
</dbReference>
<evidence type="ECO:0000256" key="13">
    <source>
        <dbReference type="RuleBase" id="RU362091"/>
    </source>
</evidence>
<evidence type="ECO:0000256" key="14">
    <source>
        <dbReference type="RuleBase" id="RU366012"/>
    </source>
</evidence>
<dbReference type="InterPro" id="IPR011851">
    <property type="entry name" value="Na/Pro_symporter"/>
</dbReference>
<keyword evidence="5 14" id="KW-0812">Transmembrane</keyword>
<keyword evidence="6 14" id="KW-0769">Symport</keyword>
<keyword evidence="14" id="KW-0997">Cell inner membrane</keyword>
<dbReference type="Gene3D" id="1.20.1730.10">
    <property type="entry name" value="Sodium/glucose cotransporter"/>
    <property type="match status" value="1"/>
</dbReference>
<keyword evidence="4" id="KW-1003">Cell membrane</keyword>
<accession>A0A5C8KXP3</accession>
<keyword evidence="8 14" id="KW-0915">Sodium</keyword>
<evidence type="ECO:0000256" key="4">
    <source>
        <dbReference type="ARBA" id="ARBA00022475"/>
    </source>
</evidence>
<feature type="transmembrane region" description="Helical" evidence="14">
    <location>
        <begin position="230"/>
        <end position="248"/>
    </location>
</feature>
<evidence type="ECO:0000256" key="12">
    <source>
        <dbReference type="ARBA" id="ARBA00033708"/>
    </source>
</evidence>
<evidence type="ECO:0000256" key="10">
    <source>
        <dbReference type="ARBA" id="ARBA00023136"/>
    </source>
</evidence>
<evidence type="ECO:0000256" key="3">
    <source>
        <dbReference type="ARBA" id="ARBA00022448"/>
    </source>
</evidence>
<dbReference type="CDD" id="cd11475">
    <property type="entry name" value="SLC5sbd_PutP"/>
    <property type="match status" value="1"/>
</dbReference>
<evidence type="ECO:0000256" key="8">
    <source>
        <dbReference type="ARBA" id="ARBA00023053"/>
    </source>
</evidence>
<evidence type="ECO:0000256" key="7">
    <source>
        <dbReference type="ARBA" id="ARBA00022989"/>
    </source>
</evidence>
<comment type="similarity">
    <text evidence="2 13">Belongs to the sodium:solute symporter (SSF) (TC 2.A.21) family.</text>
</comment>
<dbReference type="GO" id="GO:0005886">
    <property type="term" value="C:plasma membrane"/>
    <property type="evidence" value="ECO:0007669"/>
    <property type="project" value="UniProtKB-SubCell"/>
</dbReference>
<comment type="caution">
    <text evidence="15">The sequence shown here is derived from an EMBL/GenBank/DDBJ whole genome shotgun (WGS) entry which is preliminary data.</text>
</comment>
<evidence type="ECO:0000256" key="5">
    <source>
        <dbReference type="ARBA" id="ARBA00022692"/>
    </source>
</evidence>
<feature type="transmembrane region" description="Helical" evidence="14">
    <location>
        <begin position="438"/>
        <end position="456"/>
    </location>
</feature>
<feature type="transmembrane region" description="Helical" evidence="14">
    <location>
        <begin position="190"/>
        <end position="210"/>
    </location>
</feature>
<organism evidence="15 16">
    <name type="scientific">Alkalisalibacterium limincola</name>
    <dbReference type="NCBI Taxonomy" id="2699169"/>
    <lineage>
        <taxon>Bacteria</taxon>
        <taxon>Pseudomonadati</taxon>
        <taxon>Pseudomonadota</taxon>
        <taxon>Gammaproteobacteria</taxon>
        <taxon>Lysobacterales</taxon>
        <taxon>Lysobacteraceae</taxon>
        <taxon>Alkalisalibacterium</taxon>
    </lineage>
</organism>
<evidence type="ECO:0000313" key="15">
    <source>
        <dbReference type="EMBL" id="TXK65848.1"/>
    </source>
</evidence>
<dbReference type="GO" id="GO:0015824">
    <property type="term" value="P:proline transport"/>
    <property type="evidence" value="ECO:0007669"/>
    <property type="project" value="UniProtKB-UniRule"/>
</dbReference>
<keyword evidence="9 14" id="KW-0406">Ion transport</keyword>
<comment type="catalytic activity">
    <reaction evidence="12">
        <text>L-proline(in) + Na(+)(in) = L-proline(out) + Na(+)(out)</text>
        <dbReference type="Rhea" id="RHEA:28967"/>
        <dbReference type="ChEBI" id="CHEBI:29101"/>
        <dbReference type="ChEBI" id="CHEBI:60039"/>
    </reaction>
</comment>
<dbReference type="InterPro" id="IPR038377">
    <property type="entry name" value="Na/Glc_symporter_sf"/>
</dbReference>
<comment type="function">
    <text evidence="14">Catalyzes the sodium-dependent uptake of extracellular L-proline.</text>
</comment>
<dbReference type="InterPro" id="IPR050277">
    <property type="entry name" value="Sodium:Solute_Symporter"/>
</dbReference>
<feature type="transmembrane region" description="Helical" evidence="14">
    <location>
        <begin position="361"/>
        <end position="381"/>
    </location>
</feature>
<protein>
    <recommendedName>
        <fullName evidence="14">Sodium/proline symporter</fullName>
    </recommendedName>
    <alternativeName>
        <fullName evidence="14">Proline permease</fullName>
    </alternativeName>
</protein>
<dbReference type="GO" id="GO:0031402">
    <property type="term" value="F:sodium ion binding"/>
    <property type="evidence" value="ECO:0007669"/>
    <property type="project" value="UniProtKB-UniRule"/>
</dbReference>
<dbReference type="AlphaFoldDB" id="A0A5C8KXP3"/>
<sequence>MIAATLLVYLVLLLAIGLWARRRVGDSTDFHLAGRQLGPAVAALSASASSSSAWTLLGMSGAAYAWGLQALWLVPAVVSGFAINWFLVAPRLLRQSHANGALTLVEHLSHGMPAPQARRFRMLGALVILFCFTFYVAAQFQAAGTAIATALPVPATMAMVVGAIVVVGYVFLGGFWAASVTDALQGVMMLFVALVLPLVALVAVGGPSGLWSGLVAQGDPALLRLVDQPGLLLAIVFVVGLFGIGLGYPGQPHVVNRFMALRSEHDIRLGRVIALGWAVLIYIGMVILGWSGRVLLPGLAEAESVLLQASVALLPAVVGGIVTGGVLAAIMSTADSQLLVASGSVSHDLLQGKVSLRTDRLVVIALGIAAVVLALYFPSTIFRRVLFAWQALGNAFGPLLLVSLWLGAVAPPYRLAAMLSGFGLTVLISFLPQAPGNAVERLLPFFVALALAWWGTRRVAPQRGSTS</sequence>
<keyword evidence="7 14" id="KW-1133">Transmembrane helix</keyword>
<evidence type="ECO:0000256" key="6">
    <source>
        <dbReference type="ARBA" id="ARBA00022847"/>
    </source>
</evidence>
<feature type="transmembrane region" description="Helical" evidence="14">
    <location>
        <begin position="415"/>
        <end position="432"/>
    </location>
</feature>
<dbReference type="EMBL" id="VRTS01000001">
    <property type="protein sequence ID" value="TXK65848.1"/>
    <property type="molecule type" value="Genomic_DNA"/>
</dbReference>
<dbReference type="GO" id="GO:0005298">
    <property type="term" value="F:proline:sodium symporter activity"/>
    <property type="evidence" value="ECO:0007669"/>
    <property type="project" value="UniProtKB-UniRule"/>
</dbReference>
<feature type="transmembrane region" description="Helical" evidence="14">
    <location>
        <begin position="310"/>
        <end position="330"/>
    </location>
</feature>
<keyword evidence="10 14" id="KW-0472">Membrane</keyword>
<evidence type="ECO:0000256" key="1">
    <source>
        <dbReference type="ARBA" id="ARBA00004651"/>
    </source>
</evidence>
<evidence type="ECO:0000256" key="2">
    <source>
        <dbReference type="ARBA" id="ARBA00006434"/>
    </source>
</evidence>
<dbReference type="Proteomes" id="UP000321248">
    <property type="component" value="Unassembled WGS sequence"/>
</dbReference>
<reference evidence="15 16" key="1">
    <citation type="submission" date="2019-08" db="EMBL/GenBank/DDBJ databases">
        <authorList>
            <person name="Karlyshev A.V."/>
        </authorList>
    </citation>
    <scope>NUCLEOTIDE SEQUENCE [LARGE SCALE GENOMIC DNA]</scope>
    <source>
        <strain evidence="15 16">Alg18-2.2</strain>
    </source>
</reference>
<dbReference type="PROSITE" id="PS50283">
    <property type="entry name" value="NA_SOLUT_SYMP_3"/>
    <property type="match status" value="1"/>
</dbReference>
<evidence type="ECO:0000256" key="11">
    <source>
        <dbReference type="ARBA" id="ARBA00023201"/>
    </source>
</evidence>
<keyword evidence="14" id="KW-0029">Amino-acid transport</keyword>
<evidence type="ECO:0000313" key="16">
    <source>
        <dbReference type="Proteomes" id="UP000321248"/>
    </source>
</evidence>
<keyword evidence="3 14" id="KW-0813">Transport</keyword>
<proteinExistence type="inferred from homology"/>
<feature type="transmembrane region" description="Helical" evidence="14">
    <location>
        <begin position="120"/>
        <end position="138"/>
    </location>
</feature>
<keyword evidence="16" id="KW-1185">Reference proteome</keyword>
<feature type="transmembrane region" description="Helical" evidence="14">
    <location>
        <begin position="387"/>
        <end position="408"/>
    </location>
</feature>